<feature type="transmembrane region" description="Helical" evidence="8">
    <location>
        <begin position="34"/>
        <end position="54"/>
    </location>
</feature>
<dbReference type="GO" id="GO:0005886">
    <property type="term" value="C:plasma membrane"/>
    <property type="evidence" value="ECO:0007669"/>
    <property type="project" value="UniProtKB-SubCell"/>
</dbReference>
<comment type="function">
    <text evidence="8">Probably functions as a manganese efflux pump.</text>
</comment>
<organism evidence="9 10">
    <name type="scientific">Campylobacter showae RM3277</name>
    <dbReference type="NCBI Taxonomy" id="553219"/>
    <lineage>
        <taxon>Bacteria</taxon>
        <taxon>Pseudomonadati</taxon>
        <taxon>Campylobacterota</taxon>
        <taxon>Epsilonproteobacteria</taxon>
        <taxon>Campylobacterales</taxon>
        <taxon>Campylobacteraceae</taxon>
        <taxon>Campylobacter</taxon>
    </lineage>
</organism>
<evidence type="ECO:0000313" key="9">
    <source>
        <dbReference type="EMBL" id="EET79055.1"/>
    </source>
</evidence>
<evidence type="ECO:0000256" key="4">
    <source>
        <dbReference type="ARBA" id="ARBA00022989"/>
    </source>
</evidence>
<dbReference type="Proteomes" id="UP000003107">
    <property type="component" value="Unassembled WGS sequence"/>
</dbReference>
<dbReference type="AlphaFoldDB" id="C6RI25"/>
<dbReference type="HAMAP" id="MF_01521">
    <property type="entry name" value="MntP_pump"/>
    <property type="match status" value="1"/>
</dbReference>
<dbReference type="EMBL" id="ACVQ01000028">
    <property type="protein sequence ID" value="EET79055.1"/>
    <property type="molecule type" value="Genomic_DNA"/>
</dbReference>
<dbReference type="Pfam" id="PF02659">
    <property type="entry name" value="Mntp"/>
    <property type="match status" value="1"/>
</dbReference>
<dbReference type="eggNOG" id="COG1971">
    <property type="taxonomic scope" value="Bacteria"/>
</dbReference>
<comment type="caution">
    <text evidence="9">The sequence shown here is derived from an EMBL/GenBank/DDBJ whole genome shotgun (WGS) entry which is preliminary data.</text>
</comment>
<keyword evidence="6 8" id="KW-0472">Membrane</keyword>
<feature type="transmembrane region" description="Helical" evidence="8">
    <location>
        <begin position="61"/>
        <end position="79"/>
    </location>
</feature>
<dbReference type="GeneID" id="60989508"/>
<evidence type="ECO:0000313" key="10">
    <source>
        <dbReference type="Proteomes" id="UP000003107"/>
    </source>
</evidence>
<keyword evidence="5 8" id="KW-0406">Ion transport</keyword>
<dbReference type="GO" id="GO:0005384">
    <property type="term" value="F:manganese ion transmembrane transporter activity"/>
    <property type="evidence" value="ECO:0007669"/>
    <property type="project" value="UniProtKB-UniRule"/>
</dbReference>
<evidence type="ECO:0000256" key="3">
    <source>
        <dbReference type="ARBA" id="ARBA00022692"/>
    </source>
</evidence>
<protein>
    <recommendedName>
        <fullName evidence="8">Putative manganese efflux pump MntP</fullName>
    </recommendedName>
</protein>
<name>C6RI25_9BACT</name>
<evidence type="ECO:0000256" key="7">
    <source>
        <dbReference type="ARBA" id="ARBA00023211"/>
    </source>
</evidence>
<keyword evidence="3 8" id="KW-0812">Transmembrane</keyword>
<reference evidence="9 10" key="1">
    <citation type="submission" date="2009-07" db="EMBL/GenBank/DDBJ databases">
        <authorList>
            <person name="Madupu R."/>
            <person name="Sebastian Y."/>
            <person name="Durkin A.S."/>
            <person name="Torralba M."/>
            <person name="Methe B."/>
            <person name="Sutton G.G."/>
            <person name="Strausberg R.L."/>
            <person name="Nelson K.E."/>
        </authorList>
    </citation>
    <scope>NUCLEOTIDE SEQUENCE [LARGE SCALE GENOMIC DNA]</scope>
    <source>
        <strain evidence="9 10">RM3277</strain>
    </source>
</reference>
<dbReference type="STRING" id="553219.CAMSH0001_1135"/>
<evidence type="ECO:0000256" key="8">
    <source>
        <dbReference type="HAMAP-Rule" id="MF_01521"/>
    </source>
</evidence>
<dbReference type="InterPro" id="IPR022929">
    <property type="entry name" value="Put_MntP"/>
</dbReference>
<keyword evidence="10" id="KW-1185">Reference proteome</keyword>
<keyword evidence="2 8" id="KW-1003">Cell membrane</keyword>
<dbReference type="PANTHER" id="PTHR35529:SF1">
    <property type="entry name" value="MANGANESE EFFLUX PUMP MNTP-RELATED"/>
    <property type="match status" value="1"/>
</dbReference>
<evidence type="ECO:0000256" key="2">
    <source>
        <dbReference type="ARBA" id="ARBA00022475"/>
    </source>
</evidence>
<feature type="transmembrane region" description="Helical" evidence="8">
    <location>
        <begin position="126"/>
        <end position="147"/>
    </location>
</feature>
<comment type="subcellular location">
    <subcellularLocation>
        <location evidence="8">Cell membrane</location>
        <topology evidence="8">Multi-pass membrane protein</topology>
    </subcellularLocation>
</comment>
<sequence>MELLLLSIALAMDAAALSIANGAKYRNLALSKILFIAFIFGFFQAAMPLAGYFLGAAFARFIAQIDHFIAFAILGFLGVKMIHETCRNEPCEAVSLDTKMLLSGGFATSIDALAVGVTLSFTATDIWFSGAVIGIVCFALSVAAFYVGKFAGEFLEQKALILGGAILIALGFKILITHLLDHGFLSQI</sequence>
<dbReference type="OrthoDB" id="9811590at2"/>
<evidence type="ECO:0000256" key="1">
    <source>
        <dbReference type="ARBA" id="ARBA00022448"/>
    </source>
</evidence>
<feature type="transmembrane region" description="Helical" evidence="8">
    <location>
        <begin position="159"/>
        <end position="180"/>
    </location>
</feature>
<evidence type="ECO:0000256" key="5">
    <source>
        <dbReference type="ARBA" id="ARBA00023065"/>
    </source>
</evidence>
<comment type="caution">
    <text evidence="8">Lacks conserved residue(s) required for the propagation of feature annotation.</text>
</comment>
<dbReference type="PANTHER" id="PTHR35529">
    <property type="entry name" value="MANGANESE EFFLUX PUMP MNTP-RELATED"/>
    <property type="match status" value="1"/>
</dbReference>
<keyword evidence="7 8" id="KW-0464">Manganese</keyword>
<keyword evidence="1 8" id="KW-0813">Transport</keyword>
<keyword evidence="4 8" id="KW-1133">Transmembrane helix</keyword>
<accession>C6RI25</accession>
<dbReference type="InterPro" id="IPR003810">
    <property type="entry name" value="Mntp/YtaF"/>
</dbReference>
<dbReference type="RefSeq" id="WP_002949489.1">
    <property type="nucleotide sequence ID" value="NZ_ACVQ01000028.1"/>
</dbReference>
<gene>
    <name evidence="8" type="primary">mntP</name>
    <name evidence="9" type="ORF">CAMSH0001_1135</name>
</gene>
<proteinExistence type="inferred from homology"/>
<comment type="similarity">
    <text evidence="8">Belongs to the MntP (TC 9.B.29) family.</text>
</comment>
<evidence type="ECO:0000256" key="6">
    <source>
        <dbReference type="ARBA" id="ARBA00023136"/>
    </source>
</evidence>